<dbReference type="SUPFAM" id="SSF53697">
    <property type="entry name" value="SIS domain"/>
    <property type="match status" value="1"/>
</dbReference>
<name>A0A2W1K5J6_ACIFR</name>
<dbReference type="Proteomes" id="UP000248886">
    <property type="component" value="Unassembled WGS sequence"/>
</dbReference>
<dbReference type="Pfam" id="PF13580">
    <property type="entry name" value="SIS_2"/>
    <property type="match status" value="1"/>
</dbReference>
<dbReference type="InterPro" id="IPR035461">
    <property type="entry name" value="GmhA/DiaA"/>
</dbReference>
<sequence length="232" mass="25083">MMDPLQELYPFLHGQAKNPQREKMALLESVRQKSAESRNVKAQFFAAHAEALVSMAAALAAVYQRGGMLYTMGNGGSSCDADHLAVEFMHPVTTGRPALAAHSLVSDRAMLTAVGNDVGFQHVFLRQLTALARSGDALFGFSTSGNSANLMAAYRKARETGMVTFGLAGMQGGEMQASGLVDHLLVVATDSIHRIQECHVTTFHILWDLVHTILADRRGDLRAEVTEDALRG</sequence>
<reference evidence="2 3" key="1">
    <citation type="submission" date="2018-06" db="EMBL/GenBank/DDBJ databases">
        <title>Draft sequence of Acidithiobacillus ferrooxidans CCM 4253.</title>
        <authorList>
            <person name="Moya-Beltran A."/>
            <person name="Castro M."/>
            <person name="Covarrubias P.C."/>
            <person name="Issotta F."/>
            <person name="Janiczek O."/>
            <person name="Mandl M."/>
            <person name="Kucera J."/>
            <person name="Quatrini R."/>
        </authorList>
    </citation>
    <scope>NUCLEOTIDE SEQUENCE [LARGE SCALE GENOMIC DNA]</scope>
    <source>
        <strain evidence="2 3">CCM 4253</strain>
    </source>
</reference>
<dbReference type="GeneID" id="65280062"/>
<protein>
    <submittedName>
        <fullName evidence="2">SIS domain-containing protein</fullName>
    </submittedName>
</protein>
<dbReference type="GO" id="GO:0097367">
    <property type="term" value="F:carbohydrate derivative binding"/>
    <property type="evidence" value="ECO:0007669"/>
    <property type="project" value="InterPro"/>
</dbReference>
<dbReference type="PROSITE" id="PS51464">
    <property type="entry name" value="SIS"/>
    <property type="match status" value="1"/>
</dbReference>
<dbReference type="OrthoDB" id="9810929at2"/>
<accession>A0A2W1K5J6</accession>
<evidence type="ECO:0000259" key="1">
    <source>
        <dbReference type="PROSITE" id="PS51464"/>
    </source>
</evidence>
<proteinExistence type="predicted"/>
<dbReference type="CDD" id="cd05006">
    <property type="entry name" value="SIS_GmhA"/>
    <property type="match status" value="1"/>
</dbReference>
<gene>
    <name evidence="2" type="ORF">DN052_04075</name>
</gene>
<comment type="caution">
    <text evidence="2">The sequence shown here is derived from an EMBL/GenBank/DDBJ whole genome shotgun (WGS) entry which is preliminary data.</text>
</comment>
<organism evidence="2 3">
    <name type="scientific">Acidithiobacillus ferrooxidans</name>
    <name type="common">Thiobacillus ferrooxidans</name>
    <dbReference type="NCBI Taxonomy" id="920"/>
    <lineage>
        <taxon>Bacteria</taxon>
        <taxon>Pseudomonadati</taxon>
        <taxon>Pseudomonadota</taxon>
        <taxon>Acidithiobacillia</taxon>
        <taxon>Acidithiobacillales</taxon>
        <taxon>Acidithiobacillaceae</taxon>
        <taxon>Acidithiobacillus</taxon>
    </lineage>
</organism>
<dbReference type="InterPro" id="IPR001347">
    <property type="entry name" value="SIS_dom"/>
</dbReference>
<dbReference type="InterPro" id="IPR046348">
    <property type="entry name" value="SIS_dom_sf"/>
</dbReference>
<dbReference type="RefSeq" id="WP_012536304.1">
    <property type="nucleotide sequence ID" value="NZ_AP025160.1"/>
</dbReference>
<evidence type="ECO:0000313" key="3">
    <source>
        <dbReference type="Proteomes" id="UP000248886"/>
    </source>
</evidence>
<dbReference type="InterPro" id="IPR050099">
    <property type="entry name" value="SIS_GmhA/DiaA_subfam"/>
</dbReference>
<evidence type="ECO:0000313" key="2">
    <source>
        <dbReference type="EMBL" id="PZD82216.1"/>
    </source>
</evidence>
<feature type="domain" description="SIS" evidence="1">
    <location>
        <begin position="59"/>
        <end position="220"/>
    </location>
</feature>
<dbReference type="AlphaFoldDB" id="A0A2W1K5J6"/>
<dbReference type="PANTHER" id="PTHR30390">
    <property type="entry name" value="SEDOHEPTULOSE 7-PHOSPHATE ISOMERASE / DNAA INITIATOR-ASSOCIATING FACTOR FOR REPLICATION INITIATION"/>
    <property type="match status" value="1"/>
</dbReference>
<dbReference type="Gene3D" id="3.40.50.10490">
    <property type="entry name" value="Glucose-6-phosphate isomerase like protein, domain 1"/>
    <property type="match status" value="1"/>
</dbReference>
<dbReference type="EMBL" id="QKQP01000001">
    <property type="protein sequence ID" value="PZD82216.1"/>
    <property type="molecule type" value="Genomic_DNA"/>
</dbReference>
<dbReference type="GO" id="GO:1901135">
    <property type="term" value="P:carbohydrate derivative metabolic process"/>
    <property type="evidence" value="ECO:0007669"/>
    <property type="project" value="InterPro"/>
</dbReference>